<gene>
    <name evidence="1" type="ORF">DMENIID0002_03620</name>
</gene>
<dbReference type="EMBL" id="AP029170">
    <property type="protein sequence ID" value="BFD45716.1"/>
    <property type="molecule type" value="Genomic_DNA"/>
</dbReference>
<reference evidence="1" key="1">
    <citation type="submission" date="2024-01" db="EMBL/GenBank/DDBJ databases">
        <title>Sequencing the genomes of a sandfly, Sergentomyia squamirostris, and its two endosymbionts.</title>
        <authorList>
            <person name="Itokawa K."/>
            <person name="Sanjoba C."/>
        </authorList>
    </citation>
    <scope>NUCLEOTIDE SEQUENCE</scope>
    <source>
        <strain evidence="1">RiSSQ</strain>
    </source>
</reference>
<sequence length="53" mass="6051">MALIKNVLLKITYRIVGLILIYIELPLIKTILAETNNTPEDTKEDLETLPSIR</sequence>
<protein>
    <submittedName>
        <fullName evidence="1">Uncharacterized protein</fullName>
    </submittedName>
</protein>
<dbReference type="AlphaFoldDB" id="A0AAT9G7F4"/>
<organism evidence="1">
    <name type="scientific">Candidatus Tisiphia endosymbiont of Sergentomyia squamirostris</name>
    <dbReference type="NCBI Taxonomy" id="3113639"/>
    <lineage>
        <taxon>Bacteria</taxon>
        <taxon>Pseudomonadati</taxon>
        <taxon>Pseudomonadota</taxon>
        <taxon>Alphaproteobacteria</taxon>
        <taxon>Rickettsiales</taxon>
        <taxon>Rickettsiaceae</taxon>
        <taxon>Rickettsieae</taxon>
        <taxon>Candidatus Tisiphia</taxon>
    </lineage>
</organism>
<evidence type="ECO:0000313" key="1">
    <source>
        <dbReference type="EMBL" id="BFD45716.1"/>
    </source>
</evidence>
<accession>A0AAT9G7F4</accession>
<proteinExistence type="predicted"/>
<name>A0AAT9G7F4_9RICK</name>